<gene>
    <name evidence="1" type="ordered locus">BF638R_3095</name>
</gene>
<dbReference type="KEGG" id="bfg:BF638R_3095"/>
<dbReference type="AlphaFoldDB" id="E1WTJ3"/>
<evidence type="ECO:0000313" key="2">
    <source>
        <dbReference type="Proteomes" id="UP000008560"/>
    </source>
</evidence>
<reference evidence="1 2" key="1">
    <citation type="journal article" date="2010" name="Microbiology">
        <title>Twenty-eight divergent polysaccharide loci specifying within- and amongst-strain capsule diversity in three strains of Bacteroides fragilis.</title>
        <authorList>
            <person name="Patrick S."/>
            <person name="Blakely G.W."/>
            <person name="Houston S."/>
            <person name="Moore J."/>
            <person name="Abratt V.R."/>
            <person name="Bertalan M."/>
            <person name="Cerdeno-Tarraga A.M."/>
            <person name="Quail M.A."/>
            <person name="Corton N."/>
            <person name="Corton C."/>
            <person name="Bignell A."/>
            <person name="Barron A."/>
            <person name="Clark L."/>
            <person name="Bentley S.D."/>
            <person name="Parkhill J."/>
        </authorList>
    </citation>
    <scope>NUCLEOTIDE SEQUENCE [LARGE SCALE GENOMIC DNA]</scope>
    <source>
        <strain evidence="1 2">638R</strain>
    </source>
</reference>
<organism evidence="1 2">
    <name type="scientific">Bacteroides fragilis (strain 638R)</name>
    <dbReference type="NCBI Taxonomy" id="862962"/>
    <lineage>
        <taxon>Bacteria</taxon>
        <taxon>Pseudomonadati</taxon>
        <taxon>Bacteroidota</taxon>
        <taxon>Bacteroidia</taxon>
        <taxon>Bacteroidales</taxon>
        <taxon>Bacteroidaceae</taxon>
        <taxon>Bacteroides</taxon>
    </lineage>
</organism>
<dbReference type="PATRIC" id="fig|862962.3.peg.3182"/>
<protein>
    <submittedName>
        <fullName evidence="1">Uncharacterized protein</fullName>
    </submittedName>
</protein>
<dbReference type="HOGENOM" id="CLU_3180073_0_0_10"/>
<proteinExistence type="predicted"/>
<name>E1WTJ3_BACF6</name>
<evidence type="ECO:0000313" key="1">
    <source>
        <dbReference type="EMBL" id="CBW23570.1"/>
    </source>
</evidence>
<accession>E1WTJ3</accession>
<dbReference type="EMBL" id="FQ312004">
    <property type="protein sequence ID" value="CBW23570.1"/>
    <property type="molecule type" value="Genomic_DNA"/>
</dbReference>
<sequence>MMEPAGYDFCYVKKVITVLHFADRLPEEVIATLSGRVSVSTLMIVK</sequence>
<dbReference type="Proteomes" id="UP000008560">
    <property type="component" value="Chromosome"/>
</dbReference>